<organism evidence="1 2">
    <name type="scientific">Actinomadura litoris</name>
    <dbReference type="NCBI Taxonomy" id="2678616"/>
    <lineage>
        <taxon>Bacteria</taxon>
        <taxon>Bacillati</taxon>
        <taxon>Actinomycetota</taxon>
        <taxon>Actinomycetes</taxon>
        <taxon>Streptosporangiales</taxon>
        <taxon>Thermomonosporaceae</taxon>
        <taxon>Actinomadura</taxon>
    </lineage>
</organism>
<proteinExistence type="predicted"/>
<accession>A0A7K1KV41</accession>
<evidence type="ECO:0000313" key="1">
    <source>
        <dbReference type="EMBL" id="MUN36030.1"/>
    </source>
</evidence>
<name>A0A7K1KV41_9ACTN</name>
<dbReference type="RefSeq" id="WP_156214993.1">
    <property type="nucleotide sequence ID" value="NZ_WOFH01000002.1"/>
</dbReference>
<dbReference type="AlphaFoldDB" id="A0A7K1KV41"/>
<protein>
    <submittedName>
        <fullName evidence="1">Uncharacterized protein</fullName>
    </submittedName>
</protein>
<dbReference type="Proteomes" id="UP000432015">
    <property type="component" value="Unassembled WGS sequence"/>
</dbReference>
<reference evidence="1 2" key="1">
    <citation type="submission" date="2019-11" db="EMBL/GenBank/DDBJ databases">
        <authorList>
            <person name="Cao P."/>
        </authorList>
    </citation>
    <scope>NUCLEOTIDE SEQUENCE [LARGE SCALE GENOMIC DNA]</scope>
    <source>
        <strain evidence="1 2">NEAU-AAG5</strain>
    </source>
</reference>
<keyword evidence="2" id="KW-1185">Reference proteome</keyword>
<dbReference type="EMBL" id="WOFH01000002">
    <property type="protein sequence ID" value="MUN36030.1"/>
    <property type="molecule type" value="Genomic_DNA"/>
</dbReference>
<evidence type="ECO:0000313" key="2">
    <source>
        <dbReference type="Proteomes" id="UP000432015"/>
    </source>
</evidence>
<sequence>MTWLPLLVAAVLLADAARLRRRVAALRVLPTPPPRAPLRWDGALGAGALVVAEGAVLSAQTRRAALARGRDLRRLDLIPADLPVVRALDLARAPHDPGFASVVGGGPGPADRVVVPCHLTPRAHACRGRAASLRAAGLSPGRTVARSVCTLAAVLASLPASLPTDWGAVAVVAYCAVPYVVFCGTPLSPRDLHRMALLRPVLTPWTWWRTLAEGLPLGHSRRPAREKA</sequence>
<gene>
    <name evidence="1" type="ORF">GNZ18_05375</name>
</gene>
<comment type="caution">
    <text evidence="1">The sequence shown here is derived from an EMBL/GenBank/DDBJ whole genome shotgun (WGS) entry which is preliminary data.</text>
</comment>